<dbReference type="PIRSF" id="PIRSF036492">
    <property type="entry name" value="ALDH"/>
    <property type="match status" value="1"/>
</dbReference>
<proteinExistence type="inferred from homology"/>
<feature type="active site" evidence="4">
    <location>
        <position position="222"/>
    </location>
</feature>
<dbReference type="STRING" id="5364.A0A5C3NFS1"/>
<dbReference type="InterPro" id="IPR016163">
    <property type="entry name" value="Ald_DH_C"/>
</dbReference>
<dbReference type="GO" id="GO:0005737">
    <property type="term" value="C:cytoplasm"/>
    <property type="evidence" value="ECO:0007669"/>
    <property type="project" value="TreeGrafter"/>
</dbReference>
<gene>
    <name evidence="6" type="ORF">OE88DRAFT_1780796</name>
</gene>
<dbReference type="SUPFAM" id="SSF53720">
    <property type="entry name" value="ALDH-like"/>
    <property type="match status" value="1"/>
</dbReference>
<feature type="domain" description="Aldehyde dehydrogenase" evidence="5">
    <location>
        <begin position="32"/>
        <end position="441"/>
    </location>
</feature>
<evidence type="ECO:0000313" key="6">
    <source>
        <dbReference type="EMBL" id="TFK55316.1"/>
    </source>
</evidence>
<sequence length="482" mass="53087">MSYQTGKMTLTALDEIPKLHARLTKSFNDGLTLPLSYRRNQLLQLAHLIQDNAEAINDAIFADFGKPKLEVTLTETGPVVDNCIQAAESLTDWAAPEKPQVNPLHAAWDPTVYKVPKGVVTIIGPWNFPYTLILLPLVGAIAAGCPCVIKPSEYSPHSSQLLAELWPRYMDVNAYAVVNGTEVQTTRLLDLKWDHVFFTGSARVGKIVATAAGKHLTSSTLELGSKSPVVIDADNIDLKLAAKRILWGKQLNGGQICISPDYVLIPRHKQDEFIAALRDAYKSFFPGEAGGLDPQSQLSRILTPAHHARLRAMLEGTRGSIVLGGKSEGTARLDITVVKDVAIDDALMEEEIFGPILPIVPIDNITEAYKIIGARPVPLVIYVFTDREQFKDGFLEHTRSGQLVLNDTFFQLAVQEVPFGGLNDSGYGSYLGKHTFETFTHRRGYVNIPAAADEVLQIRYPPYSEQAYQLLSTRTLMKIPDA</sequence>
<keyword evidence="7" id="KW-1185">Reference proteome</keyword>
<reference evidence="6 7" key="1">
    <citation type="journal article" date="2019" name="Nat. Ecol. Evol.">
        <title>Megaphylogeny resolves global patterns of mushroom evolution.</title>
        <authorList>
            <person name="Varga T."/>
            <person name="Krizsan K."/>
            <person name="Foldi C."/>
            <person name="Dima B."/>
            <person name="Sanchez-Garcia M."/>
            <person name="Sanchez-Ramirez S."/>
            <person name="Szollosi G.J."/>
            <person name="Szarkandi J.G."/>
            <person name="Papp V."/>
            <person name="Albert L."/>
            <person name="Andreopoulos W."/>
            <person name="Angelini C."/>
            <person name="Antonin V."/>
            <person name="Barry K.W."/>
            <person name="Bougher N.L."/>
            <person name="Buchanan P."/>
            <person name="Buyck B."/>
            <person name="Bense V."/>
            <person name="Catcheside P."/>
            <person name="Chovatia M."/>
            <person name="Cooper J."/>
            <person name="Damon W."/>
            <person name="Desjardin D."/>
            <person name="Finy P."/>
            <person name="Geml J."/>
            <person name="Haridas S."/>
            <person name="Hughes K."/>
            <person name="Justo A."/>
            <person name="Karasinski D."/>
            <person name="Kautmanova I."/>
            <person name="Kiss B."/>
            <person name="Kocsube S."/>
            <person name="Kotiranta H."/>
            <person name="LaButti K.M."/>
            <person name="Lechner B.E."/>
            <person name="Liimatainen K."/>
            <person name="Lipzen A."/>
            <person name="Lukacs Z."/>
            <person name="Mihaltcheva S."/>
            <person name="Morgado L.N."/>
            <person name="Niskanen T."/>
            <person name="Noordeloos M.E."/>
            <person name="Ohm R.A."/>
            <person name="Ortiz-Santana B."/>
            <person name="Ovrebo C."/>
            <person name="Racz N."/>
            <person name="Riley R."/>
            <person name="Savchenko A."/>
            <person name="Shiryaev A."/>
            <person name="Soop K."/>
            <person name="Spirin V."/>
            <person name="Szebenyi C."/>
            <person name="Tomsovsky M."/>
            <person name="Tulloss R.E."/>
            <person name="Uehling J."/>
            <person name="Grigoriev I.V."/>
            <person name="Vagvolgyi C."/>
            <person name="Papp T."/>
            <person name="Martin F.M."/>
            <person name="Miettinen O."/>
            <person name="Hibbett D.S."/>
            <person name="Nagy L.G."/>
        </authorList>
    </citation>
    <scope>NUCLEOTIDE SEQUENCE [LARGE SCALE GENOMIC DNA]</scope>
    <source>
        <strain evidence="6 7">OMC1185</strain>
    </source>
</reference>
<comment type="similarity">
    <text evidence="1 3">Belongs to the aldehyde dehydrogenase family.</text>
</comment>
<dbReference type="PANTHER" id="PTHR43570:SF16">
    <property type="entry name" value="ALDEHYDE DEHYDROGENASE TYPE III, ISOFORM Q"/>
    <property type="match status" value="1"/>
</dbReference>
<organism evidence="6 7">
    <name type="scientific">Heliocybe sulcata</name>
    <dbReference type="NCBI Taxonomy" id="5364"/>
    <lineage>
        <taxon>Eukaryota</taxon>
        <taxon>Fungi</taxon>
        <taxon>Dikarya</taxon>
        <taxon>Basidiomycota</taxon>
        <taxon>Agaricomycotina</taxon>
        <taxon>Agaricomycetes</taxon>
        <taxon>Gloeophyllales</taxon>
        <taxon>Gloeophyllaceae</taxon>
        <taxon>Heliocybe</taxon>
    </lineage>
</organism>
<dbReference type="OrthoDB" id="440325at2759"/>
<dbReference type="InterPro" id="IPR016161">
    <property type="entry name" value="Ald_DH/histidinol_DH"/>
</dbReference>
<name>A0A5C3NFS1_9AGAM</name>
<keyword evidence="2 3" id="KW-0560">Oxidoreductase</keyword>
<dbReference type="InterPro" id="IPR016162">
    <property type="entry name" value="Ald_DH_N"/>
</dbReference>
<evidence type="ECO:0000256" key="2">
    <source>
        <dbReference type="ARBA" id="ARBA00023002"/>
    </source>
</evidence>
<evidence type="ECO:0000313" key="7">
    <source>
        <dbReference type="Proteomes" id="UP000305948"/>
    </source>
</evidence>
<dbReference type="Gene3D" id="3.40.309.10">
    <property type="entry name" value="Aldehyde Dehydrogenase, Chain A, domain 2"/>
    <property type="match status" value="1"/>
</dbReference>
<accession>A0A5C3NFS1</accession>
<protein>
    <recommendedName>
        <fullName evidence="3">Aldehyde dehydrogenase</fullName>
    </recommendedName>
</protein>
<evidence type="ECO:0000256" key="3">
    <source>
        <dbReference type="PIRNR" id="PIRNR036492"/>
    </source>
</evidence>
<dbReference type="EMBL" id="ML213505">
    <property type="protein sequence ID" value="TFK55316.1"/>
    <property type="molecule type" value="Genomic_DNA"/>
</dbReference>
<dbReference type="GO" id="GO:0006081">
    <property type="term" value="P:aldehyde metabolic process"/>
    <property type="evidence" value="ECO:0007669"/>
    <property type="project" value="InterPro"/>
</dbReference>
<dbReference type="AlphaFoldDB" id="A0A5C3NFS1"/>
<dbReference type="FunFam" id="3.40.605.10:FF:000004">
    <property type="entry name" value="Aldehyde dehydrogenase"/>
    <property type="match status" value="1"/>
</dbReference>
<evidence type="ECO:0000259" key="5">
    <source>
        <dbReference type="Pfam" id="PF00171"/>
    </source>
</evidence>
<dbReference type="GO" id="GO:0004029">
    <property type="term" value="F:aldehyde dehydrogenase (NAD+) activity"/>
    <property type="evidence" value="ECO:0007669"/>
    <property type="project" value="TreeGrafter"/>
</dbReference>
<dbReference type="Gene3D" id="3.40.605.10">
    <property type="entry name" value="Aldehyde Dehydrogenase, Chain A, domain 1"/>
    <property type="match status" value="1"/>
</dbReference>
<dbReference type="InterPro" id="IPR012394">
    <property type="entry name" value="Aldehyde_DH_NAD(P)"/>
</dbReference>
<dbReference type="Pfam" id="PF00171">
    <property type="entry name" value="Aldedh"/>
    <property type="match status" value="1"/>
</dbReference>
<evidence type="ECO:0000256" key="1">
    <source>
        <dbReference type="ARBA" id="ARBA00009986"/>
    </source>
</evidence>
<dbReference type="PANTHER" id="PTHR43570">
    <property type="entry name" value="ALDEHYDE DEHYDROGENASE"/>
    <property type="match status" value="1"/>
</dbReference>
<dbReference type="Proteomes" id="UP000305948">
    <property type="component" value="Unassembled WGS sequence"/>
</dbReference>
<feature type="active site" evidence="4">
    <location>
        <position position="257"/>
    </location>
</feature>
<dbReference type="InterPro" id="IPR015590">
    <property type="entry name" value="Aldehyde_DH_dom"/>
</dbReference>
<evidence type="ECO:0000256" key="4">
    <source>
        <dbReference type="PIRSR" id="PIRSR036492-1"/>
    </source>
</evidence>